<keyword evidence="1" id="KW-0862">Zinc</keyword>
<dbReference type="AlphaFoldDB" id="A0AAD7BNB1"/>
<comment type="cofactor">
    <cofactor evidence="1">
        <name>Zn(2+)</name>
        <dbReference type="ChEBI" id="CHEBI:29105"/>
    </cofactor>
    <text evidence="1">Binds 1 zinc ion per subunit.</text>
</comment>
<dbReference type="GO" id="GO:0008270">
    <property type="term" value="F:zinc ion binding"/>
    <property type="evidence" value="ECO:0007669"/>
    <property type="project" value="UniProtKB-UniRule"/>
</dbReference>
<dbReference type="InterPro" id="IPR001506">
    <property type="entry name" value="Peptidase_M12A"/>
</dbReference>
<dbReference type="Proteomes" id="UP001221142">
    <property type="component" value="Unassembled WGS sequence"/>
</dbReference>
<feature type="binding site" evidence="1">
    <location>
        <position position="173"/>
    </location>
    <ligand>
        <name>Zn(2+)</name>
        <dbReference type="ChEBI" id="CHEBI:29105"/>
        <note>catalytic</note>
    </ligand>
</feature>
<dbReference type="PROSITE" id="PS51864">
    <property type="entry name" value="ASTACIN"/>
    <property type="match status" value="1"/>
</dbReference>
<dbReference type="Pfam" id="PF01400">
    <property type="entry name" value="Astacin"/>
    <property type="match status" value="1"/>
</dbReference>
<keyword evidence="1" id="KW-0479">Metal-binding</keyword>
<dbReference type="SUPFAM" id="SSF55486">
    <property type="entry name" value="Metalloproteases ('zincins'), catalytic domain"/>
    <property type="match status" value="1"/>
</dbReference>
<dbReference type="Pfam" id="PF00787">
    <property type="entry name" value="PX"/>
    <property type="match status" value="1"/>
</dbReference>
<dbReference type="InterPro" id="IPR006026">
    <property type="entry name" value="Peptidase_Metallo"/>
</dbReference>
<feature type="binding site" evidence="1">
    <location>
        <position position="169"/>
    </location>
    <ligand>
        <name>Zn(2+)</name>
        <dbReference type="ChEBI" id="CHEBI:29105"/>
        <note>catalytic</note>
    </ligand>
</feature>
<name>A0AAD7BNB1_9AGAR</name>
<gene>
    <name evidence="4" type="ORF">FB45DRAFT_68644</name>
</gene>
<comment type="caution">
    <text evidence="4">The sequence shown here is derived from an EMBL/GenBank/DDBJ whole genome shotgun (WGS) entry which is preliminary data.</text>
</comment>
<feature type="binding site" evidence="1">
    <location>
        <position position="179"/>
    </location>
    <ligand>
        <name>Zn(2+)</name>
        <dbReference type="ChEBI" id="CHEBI:29105"/>
        <note>catalytic</note>
    </ligand>
</feature>
<evidence type="ECO:0000256" key="1">
    <source>
        <dbReference type="PROSITE-ProRule" id="PRU01211"/>
    </source>
</evidence>
<keyword evidence="5" id="KW-1185">Reference proteome</keyword>
<dbReference type="SUPFAM" id="SSF64268">
    <property type="entry name" value="PX domain"/>
    <property type="match status" value="1"/>
</dbReference>
<dbReference type="GO" id="GO:0035091">
    <property type="term" value="F:phosphatidylinositol binding"/>
    <property type="evidence" value="ECO:0007669"/>
    <property type="project" value="InterPro"/>
</dbReference>
<sequence>MNRTTLSPSPTRPKSQQIPICIALLSGRSSTNNSPHNSIAFSQSSDGSATLSPERPPLYRSATGSAYAHPSYLWDNGREIFYCFLDGTDRQKYKVESVMHEWMWYANIIFVRKPDEDESAAFRITFEGDGSWCFIGKTALNQKTGPTMQFDQISDEEKTVDSERGTILHEFGHALGLLHEHQGPGAARALDWNEDEVLEWYRNRGYDDRFIRNNVLFMFSKRTQPSNYNAFDPRSIMVYRINPEFNSAGLAADLNCNLSDMDKAYMVINYPRPDPHPQASRWTLHHALKVAGVPKRIIREWKDLPPSSIRDKFSAYQEAEREASRLNIKCVETHISQKACFYKIICNANLSEFKRRSQVRRQYSQFEDFRAALADNVKDIPTLPGTGPFWTTWPCYRRKKLREWLCSLPKHPEFERIKSELRRFLQDEFYEIIRRDVE</sequence>
<dbReference type="Gene3D" id="3.40.390.10">
    <property type="entry name" value="Collagenase (Catalytic Domain)"/>
    <property type="match status" value="1"/>
</dbReference>
<proteinExistence type="predicted"/>
<accession>A0AAD7BNB1</accession>
<keyword evidence="1" id="KW-0482">Metalloprotease</keyword>
<reference evidence="4" key="1">
    <citation type="submission" date="2023-03" db="EMBL/GenBank/DDBJ databases">
        <title>Massive genome expansion in bonnet fungi (Mycena s.s.) driven by repeated elements and novel gene families across ecological guilds.</title>
        <authorList>
            <consortium name="Lawrence Berkeley National Laboratory"/>
            <person name="Harder C.B."/>
            <person name="Miyauchi S."/>
            <person name="Viragh M."/>
            <person name="Kuo A."/>
            <person name="Thoen E."/>
            <person name="Andreopoulos B."/>
            <person name="Lu D."/>
            <person name="Skrede I."/>
            <person name="Drula E."/>
            <person name="Henrissat B."/>
            <person name="Morin E."/>
            <person name="Kohler A."/>
            <person name="Barry K."/>
            <person name="LaButti K."/>
            <person name="Morin E."/>
            <person name="Salamov A."/>
            <person name="Lipzen A."/>
            <person name="Mereny Z."/>
            <person name="Hegedus B."/>
            <person name="Baldrian P."/>
            <person name="Stursova M."/>
            <person name="Weitz H."/>
            <person name="Taylor A."/>
            <person name="Grigoriev I.V."/>
            <person name="Nagy L.G."/>
            <person name="Martin F."/>
            <person name="Kauserud H."/>
        </authorList>
    </citation>
    <scope>NUCLEOTIDE SEQUENCE</scope>
    <source>
        <strain evidence="4">9284</strain>
    </source>
</reference>
<evidence type="ECO:0000256" key="2">
    <source>
        <dbReference type="SAM" id="MobiDB-lite"/>
    </source>
</evidence>
<dbReference type="SMART" id="SM00235">
    <property type="entry name" value="ZnMc"/>
    <property type="match status" value="1"/>
</dbReference>
<evidence type="ECO:0000259" key="3">
    <source>
        <dbReference type="PROSITE" id="PS51864"/>
    </source>
</evidence>
<dbReference type="GO" id="GO:0006508">
    <property type="term" value="P:proteolysis"/>
    <property type="evidence" value="ECO:0007669"/>
    <property type="project" value="UniProtKB-KW"/>
</dbReference>
<keyword evidence="1" id="KW-0645">Protease</keyword>
<evidence type="ECO:0000313" key="4">
    <source>
        <dbReference type="EMBL" id="KAJ7625552.1"/>
    </source>
</evidence>
<keyword evidence="1" id="KW-0378">Hydrolase</keyword>
<feature type="domain" description="Peptidase M12A" evidence="3">
    <location>
        <begin position="61"/>
        <end position="182"/>
    </location>
</feature>
<dbReference type="InterPro" id="IPR036871">
    <property type="entry name" value="PX_dom_sf"/>
</dbReference>
<evidence type="ECO:0000313" key="5">
    <source>
        <dbReference type="Proteomes" id="UP001221142"/>
    </source>
</evidence>
<feature type="region of interest" description="Disordered" evidence="2">
    <location>
        <begin position="35"/>
        <end position="55"/>
    </location>
</feature>
<dbReference type="InterPro" id="IPR024079">
    <property type="entry name" value="MetalloPept_cat_dom_sf"/>
</dbReference>
<dbReference type="Gene3D" id="3.30.1520.10">
    <property type="entry name" value="Phox-like domain"/>
    <property type="match status" value="1"/>
</dbReference>
<dbReference type="GO" id="GO:0004222">
    <property type="term" value="F:metalloendopeptidase activity"/>
    <property type="evidence" value="ECO:0007669"/>
    <property type="project" value="UniProtKB-UniRule"/>
</dbReference>
<dbReference type="EMBL" id="JARKIF010000012">
    <property type="protein sequence ID" value="KAJ7625552.1"/>
    <property type="molecule type" value="Genomic_DNA"/>
</dbReference>
<dbReference type="InterPro" id="IPR001683">
    <property type="entry name" value="PX_dom"/>
</dbReference>
<organism evidence="4 5">
    <name type="scientific">Roridomyces roridus</name>
    <dbReference type="NCBI Taxonomy" id="1738132"/>
    <lineage>
        <taxon>Eukaryota</taxon>
        <taxon>Fungi</taxon>
        <taxon>Dikarya</taxon>
        <taxon>Basidiomycota</taxon>
        <taxon>Agaricomycotina</taxon>
        <taxon>Agaricomycetes</taxon>
        <taxon>Agaricomycetidae</taxon>
        <taxon>Agaricales</taxon>
        <taxon>Marasmiineae</taxon>
        <taxon>Mycenaceae</taxon>
        <taxon>Roridomyces</taxon>
    </lineage>
</organism>
<comment type="caution">
    <text evidence="1">Lacks conserved residue(s) required for the propagation of feature annotation.</text>
</comment>
<protein>
    <recommendedName>
        <fullName evidence="3">Peptidase M12A domain-containing protein</fullName>
    </recommendedName>
</protein>
<feature type="compositionally biased region" description="Polar residues" evidence="2">
    <location>
        <begin position="35"/>
        <end position="51"/>
    </location>
</feature>
<feature type="active site" evidence="1">
    <location>
        <position position="170"/>
    </location>
</feature>